<dbReference type="InterPro" id="IPR014729">
    <property type="entry name" value="Rossmann-like_a/b/a_fold"/>
</dbReference>
<accession>A0A0V8HKJ1</accession>
<dbReference type="InterPro" id="IPR051599">
    <property type="entry name" value="Cell_Envelope_Assoc"/>
</dbReference>
<dbReference type="PANTHER" id="PTHR30336">
    <property type="entry name" value="INNER MEMBRANE PROTEIN, PROBABLE PERMEASE"/>
    <property type="match status" value="1"/>
</dbReference>
<dbReference type="Pfam" id="PF02698">
    <property type="entry name" value="DUF218"/>
    <property type="match status" value="1"/>
</dbReference>
<dbReference type="CDD" id="cd06259">
    <property type="entry name" value="YdcF-like"/>
    <property type="match status" value="1"/>
</dbReference>
<dbReference type="RefSeq" id="WP_032088659.1">
    <property type="nucleotide sequence ID" value="NZ_FMAU01000002.1"/>
</dbReference>
<dbReference type="GO" id="GO:0000270">
    <property type="term" value="P:peptidoglycan metabolic process"/>
    <property type="evidence" value="ECO:0007669"/>
    <property type="project" value="TreeGrafter"/>
</dbReference>
<name>A0A0V8HKJ1_9BACI</name>
<dbReference type="AlphaFoldDB" id="A0A0V8HKJ1"/>
<reference evidence="3" key="1">
    <citation type="submission" date="2016-08" db="EMBL/GenBank/DDBJ databases">
        <authorList>
            <person name="Varghese N."/>
            <person name="Submissions Spin"/>
        </authorList>
    </citation>
    <scope>NUCLEOTIDE SEQUENCE [LARGE SCALE GENOMIC DNA]</scope>
    <source>
        <strain evidence="3">SGD-1123</strain>
    </source>
</reference>
<keyword evidence="3" id="KW-1185">Reference proteome</keyword>
<dbReference type="GO" id="GO:0043164">
    <property type="term" value="P:Gram-negative-bacterium-type cell wall biogenesis"/>
    <property type="evidence" value="ECO:0007669"/>
    <property type="project" value="TreeGrafter"/>
</dbReference>
<organism evidence="2 3">
    <name type="scientific">[Bacillus] enclensis</name>
    <dbReference type="NCBI Taxonomy" id="1402860"/>
    <lineage>
        <taxon>Bacteria</taxon>
        <taxon>Bacillati</taxon>
        <taxon>Bacillota</taxon>
        <taxon>Bacilli</taxon>
        <taxon>Bacillales</taxon>
        <taxon>Bacillaceae</taxon>
        <taxon>Rossellomorea</taxon>
    </lineage>
</organism>
<dbReference type="InterPro" id="IPR003848">
    <property type="entry name" value="DUF218"/>
</dbReference>
<proteinExistence type="predicted"/>
<feature type="domain" description="DUF218" evidence="1">
    <location>
        <begin position="37"/>
        <end position="178"/>
    </location>
</feature>
<sequence>MKPIIQKEIDMPQLSPEQIDYITELTFGKIEKIKSCDAIFVFAGTHPGHWEKAIEAYNLNLAPKVIVTGGRSLTGESHPDWSGRSASAETEASIIISYLVKAGIPEENITFEDQSSNSLENVLYAKDLIDFKKITSLLVICKSHAAGRQIRTLQKHFPETMEYIPFSFDTIYKNTTVSRHNWMNSDLGKKRVWGEYQRIVHYGQLGHLIPPTEKL</sequence>
<evidence type="ECO:0000313" key="2">
    <source>
        <dbReference type="EMBL" id="SCC07857.1"/>
    </source>
</evidence>
<dbReference type="PANTHER" id="PTHR30336:SF4">
    <property type="entry name" value="ENVELOPE BIOGENESIS FACTOR ELYC"/>
    <property type="match status" value="1"/>
</dbReference>
<dbReference type="OrthoDB" id="9782395at2"/>
<protein>
    <submittedName>
        <fullName evidence="2">DUF218 domain-containing protein</fullName>
    </submittedName>
</protein>
<dbReference type="GO" id="GO:0005886">
    <property type="term" value="C:plasma membrane"/>
    <property type="evidence" value="ECO:0007669"/>
    <property type="project" value="TreeGrafter"/>
</dbReference>
<evidence type="ECO:0000313" key="3">
    <source>
        <dbReference type="Proteomes" id="UP000181997"/>
    </source>
</evidence>
<dbReference type="Proteomes" id="UP000181997">
    <property type="component" value="Unassembled WGS sequence"/>
</dbReference>
<dbReference type="EMBL" id="FMAU01000002">
    <property type="protein sequence ID" value="SCC07857.1"/>
    <property type="molecule type" value="Genomic_DNA"/>
</dbReference>
<dbReference type="Gene3D" id="3.40.50.620">
    <property type="entry name" value="HUPs"/>
    <property type="match status" value="1"/>
</dbReference>
<evidence type="ECO:0000259" key="1">
    <source>
        <dbReference type="Pfam" id="PF02698"/>
    </source>
</evidence>
<gene>
    <name evidence="2" type="ORF">GA0061094_2325</name>
</gene>